<reference evidence="3" key="1">
    <citation type="submission" date="2021-02" db="EMBL/GenBank/DDBJ databases">
        <authorList>
            <person name="Dougan E. K."/>
            <person name="Rhodes N."/>
            <person name="Thang M."/>
            <person name="Chan C."/>
        </authorList>
    </citation>
    <scope>NUCLEOTIDE SEQUENCE</scope>
</reference>
<dbReference type="Proteomes" id="UP000626109">
    <property type="component" value="Unassembled WGS sequence"/>
</dbReference>
<evidence type="ECO:0000256" key="1">
    <source>
        <dbReference type="ARBA" id="ARBA00022737"/>
    </source>
</evidence>
<dbReference type="PROSITE" id="PS51375">
    <property type="entry name" value="PPR"/>
    <property type="match status" value="1"/>
</dbReference>
<evidence type="ECO:0000313" key="4">
    <source>
        <dbReference type="Proteomes" id="UP000626109"/>
    </source>
</evidence>
<dbReference type="Pfam" id="PF01535">
    <property type="entry name" value="PPR"/>
    <property type="match status" value="1"/>
</dbReference>
<dbReference type="Gene3D" id="1.25.40.10">
    <property type="entry name" value="Tetratricopeptide repeat domain"/>
    <property type="match status" value="3"/>
</dbReference>
<dbReference type="InterPro" id="IPR011990">
    <property type="entry name" value="TPR-like_helical_dom_sf"/>
</dbReference>
<keyword evidence="1" id="KW-0677">Repeat</keyword>
<protein>
    <recommendedName>
        <fullName evidence="5">Pentatricopeptide repeat-containing protein, chloroplastic</fullName>
    </recommendedName>
</protein>
<dbReference type="PANTHER" id="PTHR47447">
    <property type="entry name" value="OS03G0856100 PROTEIN"/>
    <property type="match status" value="1"/>
</dbReference>
<dbReference type="AlphaFoldDB" id="A0A813L6W9"/>
<evidence type="ECO:0000256" key="2">
    <source>
        <dbReference type="PROSITE-ProRule" id="PRU00708"/>
    </source>
</evidence>
<sequence length="382" mass="40372">MFPTTAKMRTTLTPDLFTLNAASSACGVGMLWRAAIGLLAEVSVRAMVPDVISYSAALSACERAARWQTALFLLECMLQLGPKPDNIAFCAAASACGRGQQLEQALSLLPRLLETRLRPSEVTYNVLLAACERRRDWETGLWLFFSLKRDGRFGLRPDSVSCGSAASACAKAECWQEALELLTLARALHIAPDLCLFGAAISACRGADSAWPFREGQPSVRRFAAESARWRRGLLLLAESARAGLEPGLVAHNALLATAPWHVGLELLRRLRGDGLHPDEATYGALVAACAVTGAPSGGDAGAESQSQSQSQSWAAALALLRDAKNAALDPGPGAVAAATNACARDGHSAPAVGLLLRLQLEGMVSVLFICPRSTFMASTLA</sequence>
<organism evidence="3 4">
    <name type="scientific">Polarella glacialis</name>
    <name type="common">Dinoflagellate</name>
    <dbReference type="NCBI Taxonomy" id="89957"/>
    <lineage>
        <taxon>Eukaryota</taxon>
        <taxon>Sar</taxon>
        <taxon>Alveolata</taxon>
        <taxon>Dinophyceae</taxon>
        <taxon>Suessiales</taxon>
        <taxon>Suessiaceae</taxon>
        <taxon>Polarella</taxon>
    </lineage>
</organism>
<feature type="repeat" description="PPR" evidence="2">
    <location>
        <begin position="50"/>
        <end position="84"/>
    </location>
</feature>
<name>A0A813L6W9_POLGL</name>
<dbReference type="EMBL" id="CAJNNW010033304">
    <property type="protein sequence ID" value="CAE8718071.1"/>
    <property type="molecule type" value="Genomic_DNA"/>
</dbReference>
<proteinExistence type="predicted"/>
<evidence type="ECO:0000313" key="3">
    <source>
        <dbReference type="EMBL" id="CAE8718071.1"/>
    </source>
</evidence>
<dbReference type="InterPro" id="IPR002885">
    <property type="entry name" value="PPR_rpt"/>
</dbReference>
<gene>
    <name evidence="3" type="ORF">PGLA2088_LOCUS39869</name>
</gene>
<evidence type="ECO:0008006" key="5">
    <source>
        <dbReference type="Google" id="ProtNLM"/>
    </source>
</evidence>
<dbReference type="PANTHER" id="PTHR47447:SF17">
    <property type="entry name" value="OS12G0638900 PROTEIN"/>
    <property type="match status" value="1"/>
</dbReference>
<dbReference type="PROSITE" id="PS51257">
    <property type="entry name" value="PROKAR_LIPOPROTEIN"/>
    <property type="match status" value="1"/>
</dbReference>
<accession>A0A813L6W9</accession>
<comment type="caution">
    <text evidence="3">The sequence shown here is derived from an EMBL/GenBank/DDBJ whole genome shotgun (WGS) entry which is preliminary data.</text>
</comment>